<organism evidence="2 3">
    <name type="scientific">Caenorhabditis auriculariae</name>
    <dbReference type="NCBI Taxonomy" id="2777116"/>
    <lineage>
        <taxon>Eukaryota</taxon>
        <taxon>Metazoa</taxon>
        <taxon>Ecdysozoa</taxon>
        <taxon>Nematoda</taxon>
        <taxon>Chromadorea</taxon>
        <taxon>Rhabditida</taxon>
        <taxon>Rhabditina</taxon>
        <taxon>Rhabditomorpha</taxon>
        <taxon>Rhabditoidea</taxon>
        <taxon>Rhabditidae</taxon>
        <taxon>Peloderinae</taxon>
        <taxon>Caenorhabditis</taxon>
    </lineage>
</organism>
<protein>
    <submittedName>
        <fullName evidence="2">Uncharacterized protein</fullName>
    </submittedName>
</protein>
<evidence type="ECO:0000256" key="1">
    <source>
        <dbReference type="SAM" id="Coils"/>
    </source>
</evidence>
<dbReference type="OrthoDB" id="442970at2759"/>
<keyword evidence="3" id="KW-1185">Reference proteome</keyword>
<evidence type="ECO:0000313" key="2">
    <source>
        <dbReference type="EMBL" id="CAD6192199.1"/>
    </source>
</evidence>
<proteinExistence type="predicted"/>
<gene>
    <name evidence="2" type="ORF">CAUJ_LOCUS8118</name>
</gene>
<sequence>MTGYNPEEEEDNQATVSSIRAKLMKKKNEVTFQEEEKDEDFERLIDEERKAREREELEKMASELKDMQKEYIKALRKPKEKKKVDDETPQSEAMASYTQLKMKFKSKAKNIVKQKDPKRESQTMDMLERFKKRLKSSNQEAILFDKKIKIEEEVKKEEGDEEEKKFGIDLDAEDVAGTDWMVHRFKAEDTDPALSKAKDANMRDVSEDWYEITDPRNLINRRRRGEV</sequence>
<accession>A0A8S1H861</accession>
<dbReference type="EMBL" id="CAJGYM010000026">
    <property type="protein sequence ID" value="CAD6192199.1"/>
    <property type="molecule type" value="Genomic_DNA"/>
</dbReference>
<feature type="coiled-coil region" evidence="1">
    <location>
        <begin position="47"/>
        <end position="77"/>
    </location>
</feature>
<keyword evidence="1" id="KW-0175">Coiled coil</keyword>
<reference evidence="2" key="1">
    <citation type="submission" date="2020-10" db="EMBL/GenBank/DDBJ databases">
        <authorList>
            <person name="Kikuchi T."/>
        </authorList>
    </citation>
    <scope>NUCLEOTIDE SEQUENCE</scope>
    <source>
        <strain evidence="2">NKZ352</strain>
    </source>
</reference>
<comment type="caution">
    <text evidence="2">The sequence shown here is derived from an EMBL/GenBank/DDBJ whole genome shotgun (WGS) entry which is preliminary data.</text>
</comment>
<name>A0A8S1H861_9PELO</name>
<evidence type="ECO:0000313" key="3">
    <source>
        <dbReference type="Proteomes" id="UP000835052"/>
    </source>
</evidence>
<dbReference type="Proteomes" id="UP000835052">
    <property type="component" value="Unassembled WGS sequence"/>
</dbReference>
<dbReference type="AlphaFoldDB" id="A0A8S1H861"/>